<accession>A0ABU1AZE6</accession>
<keyword evidence="1" id="KW-0472">Membrane</keyword>
<feature type="transmembrane region" description="Helical" evidence="1">
    <location>
        <begin position="56"/>
        <end position="76"/>
    </location>
</feature>
<feature type="transmembrane region" description="Helical" evidence="1">
    <location>
        <begin position="82"/>
        <end position="100"/>
    </location>
</feature>
<name>A0ABU1AZE6_9BACT</name>
<dbReference type="EMBL" id="JARXHW010000079">
    <property type="protein sequence ID" value="MDQ8209518.1"/>
    <property type="molecule type" value="Genomic_DNA"/>
</dbReference>
<evidence type="ECO:0000259" key="2">
    <source>
        <dbReference type="PROSITE" id="PS00028"/>
    </source>
</evidence>
<proteinExistence type="predicted"/>
<dbReference type="Proteomes" id="UP001225316">
    <property type="component" value="Unassembled WGS sequence"/>
</dbReference>
<keyword evidence="4" id="KW-1185">Reference proteome</keyword>
<keyword evidence="1" id="KW-1133">Transmembrane helix</keyword>
<dbReference type="RefSeq" id="WP_308952435.1">
    <property type="nucleotide sequence ID" value="NZ_JARXHW010000079.1"/>
</dbReference>
<evidence type="ECO:0000313" key="4">
    <source>
        <dbReference type="Proteomes" id="UP001225316"/>
    </source>
</evidence>
<feature type="domain" description="C2H2-type" evidence="2">
    <location>
        <begin position="18"/>
        <end position="38"/>
    </location>
</feature>
<evidence type="ECO:0000313" key="3">
    <source>
        <dbReference type="EMBL" id="MDQ8209518.1"/>
    </source>
</evidence>
<reference evidence="3 4" key="1">
    <citation type="submission" date="2023-04" db="EMBL/GenBank/DDBJ databases">
        <title>A novel bacteria isolated from coastal sediment.</title>
        <authorList>
            <person name="Liu X.-J."/>
            <person name="Du Z.-J."/>
        </authorList>
    </citation>
    <scope>NUCLEOTIDE SEQUENCE [LARGE SCALE GENOMIC DNA]</scope>
    <source>
        <strain evidence="3 4">SDUM461003</strain>
    </source>
</reference>
<sequence>MKLCPFCAEEIQDAAIKCKHCGEFLDGHTRPNTHSNTHLQTAQELPPAQKWYFQKAFLIFILACVGPLGLPLIWWHPTLRRGWKIAITVALLLITWLTIVSTMEALKIIQESFTEAQQILNI</sequence>
<evidence type="ECO:0000256" key="1">
    <source>
        <dbReference type="SAM" id="Phobius"/>
    </source>
</evidence>
<organism evidence="3 4">
    <name type="scientific">Thalassobacterium maritimum</name>
    <dbReference type="NCBI Taxonomy" id="3041265"/>
    <lineage>
        <taxon>Bacteria</taxon>
        <taxon>Pseudomonadati</taxon>
        <taxon>Verrucomicrobiota</taxon>
        <taxon>Opitutia</taxon>
        <taxon>Puniceicoccales</taxon>
        <taxon>Coraliomargaritaceae</taxon>
        <taxon>Thalassobacterium</taxon>
    </lineage>
</organism>
<dbReference type="PROSITE" id="PS00028">
    <property type="entry name" value="ZINC_FINGER_C2H2_1"/>
    <property type="match status" value="1"/>
</dbReference>
<gene>
    <name evidence="3" type="ORF">QEH52_18480</name>
</gene>
<keyword evidence="1" id="KW-0812">Transmembrane</keyword>
<protein>
    <recommendedName>
        <fullName evidence="2">C2H2-type domain-containing protein</fullName>
    </recommendedName>
</protein>
<comment type="caution">
    <text evidence="3">The sequence shown here is derived from an EMBL/GenBank/DDBJ whole genome shotgun (WGS) entry which is preliminary data.</text>
</comment>
<dbReference type="InterPro" id="IPR013087">
    <property type="entry name" value="Znf_C2H2_type"/>
</dbReference>